<gene>
    <name evidence="1" type="ORF">K4H94_07605</name>
</gene>
<dbReference type="KEGG" id="cchv:BTM20_08700"/>
<organism evidence="1 2">
    <name type="scientific">Clostridium chauvoei</name>
    <dbReference type="NCBI Taxonomy" id="46867"/>
    <lineage>
        <taxon>Bacteria</taxon>
        <taxon>Bacillati</taxon>
        <taxon>Bacillota</taxon>
        <taxon>Clostridia</taxon>
        <taxon>Eubacteriales</taxon>
        <taxon>Clostridiaceae</taxon>
        <taxon>Clostridium</taxon>
    </lineage>
</organism>
<dbReference type="AlphaFoldDB" id="A0ABD4RI00"/>
<dbReference type="EMBL" id="JAIFTX010000014">
    <property type="protein sequence ID" value="MBX7290908.1"/>
    <property type="molecule type" value="Genomic_DNA"/>
</dbReference>
<accession>A0ABD4RI00</accession>
<dbReference type="GeneID" id="66301950"/>
<reference evidence="1 2" key="1">
    <citation type="submission" date="2021-08" db="EMBL/GenBank/DDBJ databases">
        <title>Genome sequence analysis of Clostridium chauvoei strains of European origin and evaluation of typing options for outbreak investigations.</title>
        <authorList>
            <person name="Abdel-Glil M."/>
            <person name="Thomas P."/>
            <person name="Seyboldt C."/>
        </authorList>
    </citation>
    <scope>NUCLEOTIDE SEQUENCE [LARGE SCALE GENOMIC DNA]</scope>
    <source>
        <strain evidence="1 2">S0260-09</strain>
    </source>
</reference>
<evidence type="ECO:0000313" key="2">
    <source>
        <dbReference type="Proteomes" id="UP000775179"/>
    </source>
</evidence>
<dbReference type="RefSeq" id="WP_021875941.1">
    <property type="nucleotide sequence ID" value="NZ_CP018624.1"/>
</dbReference>
<proteinExistence type="predicted"/>
<evidence type="ECO:0000313" key="1">
    <source>
        <dbReference type="EMBL" id="MBX7290908.1"/>
    </source>
</evidence>
<dbReference type="Proteomes" id="UP000775179">
    <property type="component" value="Unassembled WGS sequence"/>
</dbReference>
<protein>
    <submittedName>
        <fullName evidence="1">Uncharacterized protein</fullName>
    </submittedName>
</protein>
<comment type="caution">
    <text evidence="1">The sequence shown here is derived from an EMBL/GenBank/DDBJ whole genome shotgun (WGS) entry which is preliminary data.</text>
</comment>
<sequence length="154" mass="18449">MEQENINNKIFRKYIIDYLGKYHFYDEEEFKKSRDDWEYILDNLKESNRFDYNGSSFTFTKFGSISEGKTEKDVSIEVEDNNINVKINNETVHLDLIYKLEVKKLEDHFRIATRISEKGDSISCLLYINLEEGEDFIDSLNYIKKLQQEYAKPR</sequence>
<name>A0ABD4RI00_9CLOT</name>